<dbReference type="OrthoDB" id="1727279at2759"/>
<feature type="non-terminal residue" evidence="1">
    <location>
        <position position="1"/>
    </location>
</feature>
<evidence type="ECO:0000313" key="1">
    <source>
        <dbReference type="EMBL" id="RDX70935.1"/>
    </source>
</evidence>
<organism evidence="1 2">
    <name type="scientific">Mucuna pruriens</name>
    <name type="common">Velvet bean</name>
    <name type="synonym">Dolichos pruriens</name>
    <dbReference type="NCBI Taxonomy" id="157652"/>
    <lineage>
        <taxon>Eukaryota</taxon>
        <taxon>Viridiplantae</taxon>
        <taxon>Streptophyta</taxon>
        <taxon>Embryophyta</taxon>
        <taxon>Tracheophyta</taxon>
        <taxon>Spermatophyta</taxon>
        <taxon>Magnoliopsida</taxon>
        <taxon>eudicotyledons</taxon>
        <taxon>Gunneridae</taxon>
        <taxon>Pentapetalae</taxon>
        <taxon>rosids</taxon>
        <taxon>fabids</taxon>
        <taxon>Fabales</taxon>
        <taxon>Fabaceae</taxon>
        <taxon>Papilionoideae</taxon>
        <taxon>50 kb inversion clade</taxon>
        <taxon>NPAAA clade</taxon>
        <taxon>indigoferoid/millettioid clade</taxon>
        <taxon>Phaseoleae</taxon>
        <taxon>Mucuna</taxon>
    </lineage>
</organism>
<evidence type="ECO:0000313" key="2">
    <source>
        <dbReference type="Proteomes" id="UP000257109"/>
    </source>
</evidence>
<comment type="caution">
    <text evidence="1">The sequence shown here is derived from an EMBL/GenBank/DDBJ whole genome shotgun (WGS) entry which is preliminary data.</text>
</comment>
<keyword evidence="2" id="KW-1185">Reference proteome</keyword>
<accession>A0A371EXZ5</accession>
<reference evidence="1" key="1">
    <citation type="submission" date="2018-05" db="EMBL/GenBank/DDBJ databases">
        <title>Draft genome of Mucuna pruriens seed.</title>
        <authorList>
            <person name="Nnadi N.E."/>
            <person name="Vos R."/>
            <person name="Hasami M.H."/>
            <person name="Devisetty U.K."/>
            <person name="Aguiy J.C."/>
        </authorList>
    </citation>
    <scope>NUCLEOTIDE SEQUENCE [LARGE SCALE GENOMIC DNA]</scope>
    <source>
        <strain evidence="1">JCA_2017</strain>
    </source>
</reference>
<name>A0A371EXZ5_MUCPR</name>
<dbReference type="Proteomes" id="UP000257109">
    <property type="component" value="Unassembled WGS sequence"/>
</dbReference>
<dbReference type="AlphaFoldDB" id="A0A371EXZ5"/>
<dbReference type="EMBL" id="QJKJ01011525">
    <property type="protein sequence ID" value="RDX70935.1"/>
    <property type="molecule type" value="Genomic_DNA"/>
</dbReference>
<proteinExistence type="predicted"/>
<protein>
    <submittedName>
        <fullName evidence="1">Uncharacterized protein</fullName>
    </submittedName>
</protein>
<sequence length="150" mass="17557">MNFLNQFIQDLIGASRTFGAFGMSMCGRWKLYITPINIMLGQSSRVLAIMTVEETEGRSFSPSTRGMIQYNNFVQNCELIYAGFRVLPLLGRRQEIEGWSNNIKNLQNSLRWWNKEVFGRYFEEKCILLRRLNMIASRRALHNSTYLKET</sequence>
<gene>
    <name evidence="1" type="ORF">CR513_49774</name>
</gene>